<evidence type="ECO:0000313" key="2">
    <source>
        <dbReference type="EMBL" id="KON91467.1"/>
    </source>
</evidence>
<feature type="chain" id="PRO_5005599600" evidence="1">
    <location>
        <begin position="26"/>
        <end position="174"/>
    </location>
</feature>
<accession>A0A0M0GPR0</accession>
<dbReference type="PATRIC" id="fig|189381.12.peg.651"/>
<keyword evidence="3" id="KW-1185">Reference proteome</keyword>
<keyword evidence="1" id="KW-0732">Signal</keyword>
<dbReference type="OrthoDB" id="2843168at2"/>
<dbReference type="STRING" id="189381.GCA_900166615_03743"/>
<gene>
    <name evidence="2" type="ORF">AF331_02805</name>
</gene>
<dbReference type="Proteomes" id="UP000037405">
    <property type="component" value="Unassembled WGS sequence"/>
</dbReference>
<comment type="caution">
    <text evidence="2">The sequence shown here is derived from an EMBL/GenBank/DDBJ whole genome shotgun (WGS) entry which is preliminary data.</text>
</comment>
<name>A0A0M0GPR0_9BACI</name>
<organism evidence="2 3">
    <name type="scientific">Rossellomorea marisflavi</name>
    <dbReference type="NCBI Taxonomy" id="189381"/>
    <lineage>
        <taxon>Bacteria</taxon>
        <taxon>Bacillati</taxon>
        <taxon>Bacillota</taxon>
        <taxon>Bacilli</taxon>
        <taxon>Bacillales</taxon>
        <taxon>Bacillaceae</taxon>
        <taxon>Rossellomorea</taxon>
    </lineage>
</organism>
<feature type="signal peptide" evidence="1">
    <location>
        <begin position="1"/>
        <end position="25"/>
    </location>
</feature>
<sequence>MKNYSIAVMLVTAMVLMTGCGMGNAVEHRQSSGSYIGFVTQVEAKELLINDIWFSVQEAVVINGNGDEIPVEDVGLGDKVKVEADGEISESHPRRAEAEKMSLLSDEGSMKECHAVRLVLQDPRFSEVMLRSVTKEVPGVYDVRFTDPSIGMDVKVVVNLQHERVMVPARPVAN</sequence>
<dbReference type="RefSeq" id="WP_053426662.1">
    <property type="nucleotide sequence ID" value="NZ_JAMQJB010000022.1"/>
</dbReference>
<protein>
    <submittedName>
        <fullName evidence="2">Uncharacterized protein</fullName>
    </submittedName>
</protein>
<dbReference type="EMBL" id="LGUE01000001">
    <property type="protein sequence ID" value="KON91467.1"/>
    <property type="molecule type" value="Genomic_DNA"/>
</dbReference>
<proteinExistence type="predicted"/>
<reference evidence="3" key="1">
    <citation type="submission" date="2015-07" db="EMBL/GenBank/DDBJ databases">
        <title>Fjat-14235 jcm11544.</title>
        <authorList>
            <person name="Liu B."/>
            <person name="Wang J."/>
            <person name="Zhu Y."/>
            <person name="Liu G."/>
            <person name="Chen Q."/>
            <person name="Chen Z."/>
            <person name="Lan J."/>
            <person name="Che J."/>
            <person name="Ge C."/>
            <person name="Shi H."/>
            <person name="Pan Z."/>
            <person name="Liu X."/>
        </authorList>
    </citation>
    <scope>NUCLEOTIDE SEQUENCE [LARGE SCALE GENOMIC DNA]</scope>
    <source>
        <strain evidence="3">JCM 11544</strain>
    </source>
</reference>
<dbReference type="AlphaFoldDB" id="A0A0M0GPR0"/>
<evidence type="ECO:0000256" key="1">
    <source>
        <dbReference type="SAM" id="SignalP"/>
    </source>
</evidence>
<dbReference type="PROSITE" id="PS51257">
    <property type="entry name" value="PROKAR_LIPOPROTEIN"/>
    <property type="match status" value="1"/>
</dbReference>
<evidence type="ECO:0000313" key="3">
    <source>
        <dbReference type="Proteomes" id="UP000037405"/>
    </source>
</evidence>